<keyword evidence="1" id="KW-0732">Signal</keyword>
<protein>
    <submittedName>
        <fullName evidence="2">DUF885 domain-containing protein</fullName>
    </submittedName>
</protein>
<dbReference type="InterPro" id="IPR010281">
    <property type="entry name" value="DUF885"/>
</dbReference>
<dbReference type="Proteomes" id="UP001204144">
    <property type="component" value="Unassembled WGS sequence"/>
</dbReference>
<dbReference type="Pfam" id="PF05960">
    <property type="entry name" value="DUF885"/>
    <property type="match status" value="1"/>
</dbReference>
<comment type="caution">
    <text evidence="2">The sequence shown here is derived from an EMBL/GenBank/DDBJ whole genome shotgun (WGS) entry which is preliminary data.</text>
</comment>
<sequence>MKKLSPFFILICFVSTQLIAQIPNNKALNDFFEAKFEEQIQLSPFNATNIGDNRFNNQLAIEFTDSYRAKLKQIALKNKAELAKYDRSKLSENDRLSYDIYKYRLDMDIEGYDLKTNRIPFNQFYSVPLTVAQYGSGSVVQPFKTYLDYQNWIERASRLPAWADSAIVYFRKGMAENYVLPKLLTEKTIKQMESFVVEDPSKSVFYGPIKNLPADFTEEQKTAMTAAYKALIMDKLVPTYAKLADFLKNEYLPKTRSSSGIGSLPGGKEIYEYNLKQITTTNKTANEIFSTGLAEVKRIRTEMEAVKKSVKFEGSLEAFFEYMRTDPKFYPYKTADEILNAYREIEAKITPTLNKLFLYKPKTSFEVRQTEAFRAASAAAQYYAGLKDGSRPGIFYVPIIDPASTPVRESLFIHEAVPGHHYQIMLQRENDALPQFRRYSSFTAYSEGWGLYSESLGKELGLYTDPYQYMKALGDEIHRAIRLVVDPGMHAKGWTREQAIKYMVDNEPITEAAATAEIERYMAIPGQATAYKVGSIKLIQLRAKYTKQLGKKFNIADFHNQLLKDGGLPLAVLETKLDTWAKGVK</sequence>
<gene>
    <name evidence="2" type="ORF">EGI31_21860</name>
</gene>
<evidence type="ECO:0000313" key="2">
    <source>
        <dbReference type="EMBL" id="MCP9765591.1"/>
    </source>
</evidence>
<dbReference type="PANTHER" id="PTHR33361:SF16">
    <property type="entry name" value="DUF885 DOMAIN-CONTAINING PROTEIN"/>
    <property type="match status" value="1"/>
</dbReference>
<dbReference type="PANTHER" id="PTHR33361">
    <property type="entry name" value="GLR0591 PROTEIN"/>
    <property type="match status" value="1"/>
</dbReference>
<organism evidence="2 3">
    <name type="scientific">Lacihabitans soyangensis</name>
    <dbReference type="NCBI Taxonomy" id="869394"/>
    <lineage>
        <taxon>Bacteria</taxon>
        <taxon>Pseudomonadati</taxon>
        <taxon>Bacteroidota</taxon>
        <taxon>Cytophagia</taxon>
        <taxon>Cytophagales</taxon>
        <taxon>Leadbetterellaceae</taxon>
        <taxon>Lacihabitans</taxon>
    </lineage>
</organism>
<name>A0AAE3KWE6_9BACT</name>
<dbReference type="EMBL" id="RJUF01000185">
    <property type="protein sequence ID" value="MCP9765591.1"/>
    <property type="molecule type" value="Genomic_DNA"/>
</dbReference>
<feature type="signal peptide" evidence="1">
    <location>
        <begin position="1"/>
        <end position="20"/>
    </location>
</feature>
<feature type="chain" id="PRO_5041996251" evidence="1">
    <location>
        <begin position="21"/>
        <end position="585"/>
    </location>
</feature>
<keyword evidence="3" id="KW-1185">Reference proteome</keyword>
<evidence type="ECO:0000256" key="1">
    <source>
        <dbReference type="SAM" id="SignalP"/>
    </source>
</evidence>
<dbReference type="RefSeq" id="WP_255039306.1">
    <property type="nucleotide sequence ID" value="NZ_RJUF01000185.1"/>
</dbReference>
<accession>A0AAE3KWE6</accession>
<reference evidence="2 3" key="1">
    <citation type="submission" date="2018-11" db="EMBL/GenBank/DDBJ databases">
        <title>Novel bacteria species description.</title>
        <authorList>
            <person name="Han J.-H."/>
        </authorList>
    </citation>
    <scope>NUCLEOTIDE SEQUENCE [LARGE SCALE GENOMIC DNA]</scope>
    <source>
        <strain evidence="2 3">KCTC23259</strain>
    </source>
</reference>
<dbReference type="AlphaFoldDB" id="A0AAE3KWE6"/>
<evidence type="ECO:0000313" key="3">
    <source>
        <dbReference type="Proteomes" id="UP001204144"/>
    </source>
</evidence>
<proteinExistence type="predicted"/>